<feature type="region of interest" description="Disordered" evidence="1">
    <location>
        <begin position="261"/>
        <end position="295"/>
    </location>
</feature>
<accession>A0AA39ZXJ5</accession>
<evidence type="ECO:0000256" key="1">
    <source>
        <dbReference type="SAM" id="MobiDB-lite"/>
    </source>
</evidence>
<feature type="compositionally biased region" description="Low complexity" evidence="1">
    <location>
        <begin position="192"/>
        <end position="201"/>
    </location>
</feature>
<dbReference type="EMBL" id="JAUKUA010000007">
    <property type="protein sequence ID" value="KAK0705339.1"/>
    <property type="molecule type" value="Genomic_DNA"/>
</dbReference>
<keyword evidence="3" id="KW-1185">Reference proteome</keyword>
<feature type="compositionally biased region" description="Low complexity" evidence="1">
    <location>
        <begin position="220"/>
        <end position="238"/>
    </location>
</feature>
<feature type="region of interest" description="Disordered" evidence="1">
    <location>
        <begin position="192"/>
        <end position="243"/>
    </location>
</feature>
<comment type="caution">
    <text evidence="2">The sequence shown here is derived from an EMBL/GenBank/DDBJ whole genome shotgun (WGS) entry which is preliminary data.</text>
</comment>
<dbReference type="AlphaFoldDB" id="A0AA39ZXJ5"/>
<dbReference type="Proteomes" id="UP001172102">
    <property type="component" value="Unassembled WGS sequence"/>
</dbReference>
<gene>
    <name evidence="2" type="ORF">B0H67DRAFT_593839</name>
</gene>
<feature type="compositionally biased region" description="Acidic residues" evidence="1">
    <location>
        <begin position="283"/>
        <end position="293"/>
    </location>
</feature>
<sequence>MQVFTAQPLAQQTRDNPFTNSTLLASLLMPHLEKYLCTHPDVRFLIIEYTAEHLSTILALRELIGADAVRVAGILGSDDPALLESSSSPSGPKKHAYAELRSVGGLDAFSTPMSPRSTNVSFAKANYILTSSASHSEIAAFVTTIRETLLSASHAYTHTPRGTSIHDSPKTAKLSRTVKPNWSHFKQNTFLSTSSTTLDTPPASPVDLASAYPRSPNHLPSPVTSTRSRTSISTVSRPGSSDRAARGVLLASVDSSLDGCRPRPLRFPRPPGASQFGGPIGAESEEEEEELDSEERRLMPLYLRREADRGNGQKALRWLGLE</sequence>
<name>A0AA39ZXJ5_9PEZI</name>
<reference evidence="2" key="1">
    <citation type="submission" date="2023-06" db="EMBL/GenBank/DDBJ databases">
        <title>Genome-scale phylogeny and comparative genomics of the fungal order Sordariales.</title>
        <authorList>
            <consortium name="Lawrence Berkeley National Laboratory"/>
            <person name="Hensen N."/>
            <person name="Bonometti L."/>
            <person name="Westerberg I."/>
            <person name="Brannstrom I.O."/>
            <person name="Guillou S."/>
            <person name="Cros-Aarteil S."/>
            <person name="Calhoun S."/>
            <person name="Haridas S."/>
            <person name="Kuo A."/>
            <person name="Mondo S."/>
            <person name="Pangilinan J."/>
            <person name="Riley R."/>
            <person name="Labutti K."/>
            <person name="Andreopoulos B."/>
            <person name="Lipzen A."/>
            <person name="Chen C."/>
            <person name="Yanf M."/>
            <person name="Daum C."/>
            <person name="Ng V."/>
            <person name="Clum A."/>
            <person name="Steindorff A."/>
            <person name="Ohm R."/>
            <person name="Martin F."/>
            <person name="Silar P."/>
            <person name="Natvig D."/>
            <person name="Lalanne C."/>
            <person name="Gautier V."/>
            <person name="Ament-Velasquez S.L."/>
            <person name="Kruys A."/>
            <person name="Hutchinson M.I."/>
            <person name="Powell A.J."/>
            <person name="Barry K."/>
            <person name="Miller A.N."/>
            <person name="Grigoriev I.V."/>
            <person name="Debuchy R."/>
            <person name="Gladieux P."/>
            <person name="Thoren M.H."/>
            <person name="Johannesson H."/>
        </authorList>
    </citation>
    <scope>NUCLEOTIDE SEQUENCE</scope>
    <source>
        <strain evidence="2">SMH4607-1</strain>
    </source>
</reference>
<evidence type="ECO:0000313" key="3">
    <source>
        <dbReference type="Proteomes" id="UP001172102"/>
    </source>
</evidence>
<organism evidence="2 3">
    <name type="scientific">Lasiosphaeris hirsuta</name>
    <dbReference type="NCBI Taxonomy" id="260670"/>
    <lineage>
        <taxon>Eukaryota</taxon>
        <taxon>Fungi</taxon>
        <taxon>Dikarya</taxon>
        <taxon>Ascomycota</taxon>
        <taxon>Pezizomycotina</taxon>
        <taxon>Sordariomycetes</taxon>
        <taxon>Sordariomycetidae</taxon>
        <taxon>Sordariales</taxon>
        <taxon>Lasiosphaeriaceae</taxon>
        <taxon>Lasiosphaeris</taxon>
    </lineage>
</organism>
<protein>
    <submittedName>
        <fullName evidence="2">Uncharacterized protein</fullName>
    </submittedName>
</protein>
<evidence type="ECO:0000313" key="2">
    <source>
        <dbReference type="EMBL" id="KAK0705339.1"/>
    </source>
</evidence>
<proteinExistence type="predicted"/>